<dbReference type="SMART" id="SM00729">
    <property type="entry name" value="Elp3"/>
    <property type="match status" value="1"/>
</dbReference>
<feature type="binding site" evidence="7">
    <location>
        <position position="68"/>
    </location>
    <ligand>
        <name>[4Fe-4S] cluster</name>
        <dbReference type="ChEBI" id="CHEBI:49883"/>
        <note>4Fe-4S-S-AdoMet</note>
    </ligand>
</feature>
<feature type="domain" description="Radical SAM core" evidence="9">
    <location>
        <begin position="54"/>
        <end position="276"/>
    </location>
</feature>
<dbReference type="PIRSF" id="PIRSF004762">
    <property type="entry name" value="CHP00423"/>
    <property type="match status" value="1"/>
</dbReference>
<evidence type="ECO:0000256" key="3">
    <source>
        <dbReference type="ARBA" id="ARBA00022723"/>
    </source>
</evidence>
<dbReference type="GO" id="GO:0016740">
    <property type="term" value="F:transferase activity"/>
    <property type="evidence" value="ECO:0007669"/>
    <property type="project" value="TreeGrafter"/>
</dbReference>
<dbReference type="GO" id="GO:0051539">
    <property type="term" value="F:4 iron, 4 sulfur cluster binding"/>
    <property type="evidence" value="ECO:0007669"/>
    <property type="project" value="UniProtKB-KW"/>
</dbReference>
<dbReference type="KEGG" id="taqu:KDW03_08630"/>
<keyword evidence="4 7" id="KW-0408">Iron</keyword>
<sequence>MSIIETLGANWEEKSFFSLPSLSQRETLFSWWEDQPTETLTKMADEVCRKTYGNKVYLRGLIEFSNECFCDCLYCGIRRSNAKITRYSLTDEEIIETVKRGLQRGFHTFVLQSGENRADLPERMTKLLFTLRKIAKEDVAFTLSCGVYPREVYREWKKAGAHRYLLRFETSDPRLYASLCPGKTLDRRLQALEDLRQEGYAVGSGFMVGLPGEDARTRFENVLLCRDLRLEMVGIGPFIPHPDTPLGKEGHKSLPIEFTVRTTALLRLFLPWANIPATTAAGSLHPRGREMMLEAGANVLMPNITPVEKKKHYLLYANKICLDEDGWECLSCLSLRVASVGKTISFERGESVLREKAQ</sequence>
<evidence type="ECO:0000256" key="7">
    <source>
        <dbReference type="PIRSR" id="PIRSR004762-1"/>
    </source>
</evidence>
<evidence type="ECO:0000256" key="4">
    <source>
        <dbReference type="ARBA" id="ARBA00023004"/>
    </source>
</evidence>
<keyword evidence="3" id="KW-0479">Metal-binding</keyword>
<dbReference type="SFLD" id="SFLDF00348">
    <property type="entry name" value="FeFe_hydrogenase_maturase_(Hyd"/>
    <property type="match status" value="1"/>
</dbReference>
<evidence type="ECO:0000256" key="6">
    <source>
        <dbReference type="ARBA" id="ARBA00034078"/>
    </source>
</evidence>
<dbReference type="SFLD" id="SFLDG01060">
    <property type="entry name" value="BATS_domain_containing"/>
    <property type="match status" value="1"/>
</dbReference>
<dbReference type="AlphaFoldDB" id="A0AAX3BBC8"/>
<protein>
    <submittedName>
        <fullName evidence="10">[FeFe] hydrogenase H-cluster radical SAM maturase HydE</fullName>
    </submittedName>
</protein>
<dbReference type="InterPro" id="IPR034422">
    <property type="entry name" value="HydE/PylB-like"/>
</dbReference>
<dbReference type="RefSeq" id="WP_271434682.1">
    <property type="nucleotide sequence ID" value="NZ_CP073355.1"/>
</dbReference>
<comment type="cofactor">
    <cofactor evidence="6">
        <name>[2Fe-2S] cluster</name>
        <dbReference type="ChEBI" id="CHEBI:190135"/>
    </cofactor>
</comment>
<evidence type="ECO:0000256" key="1">
    <source>
        <dbReference type="ARBA" id="ARBA00022485"/>
    </source>
</evidence>
<reference evidence="10" key="2">
    <citation type="submission" date="2022-06" db="EMBL/GenBank/DDBJ databases">
        <title>Thermospira aquatica gen. nov., sp. nov.</title>
        <authorList>
            <person name="Ben Ali Gam Z."/>
            <person name="Labat M."/>
        </authorList>
    </citation>
    <scope>NUCLEOTIDE SEQUENCE</scope>
    <source>
        <strain evidence="10">F1F22</strain>
    </source>
</reference>
<dbReference type="EMBL" id="CP073355">
    <property type="protein sequence ID" value="URA09550.1"/>
    <property type="molecule type" value="Genomic_DNA"/>
</dbReference>
<feature type="binding site" evidence="7">
    <location>
        <position position="75"/>
    </location>
    <ligand>
        <name>[4Fe-4S] cluster</name>
        <dbReference type="ChEBI" id="CHEBI:49883"/>
        <note>4Fe-4S-S-AdoMet</note>
    </ligand>
</feature>
<evidence type="ECO:0000259" key="9">
    <source>
        <dbReference type="PROSITE" id="PS51918"/>
    </source>
</evidence>
<evidence type="ECO:0000313" key="10">
    <source>
        <dbReference type="EMBL" id="URA09550.1"/>
    </source>
</evidence>
<evidence type="ECO:0000256" key="5">
    <source>
        <dbReference type="ARBA" id="ARBA00023014"/>
    </source>
</evidence>
<dbReference type="Proteomes" id="UP001056539">
    <property type="component" value="Chromosome"/>
</dbReference>
<dbReference type="InterPro" id="IPR013785">
    <property type="entry name" value="Aldolase_TIM"/>
</dbReference>
<dbReference type="CDD" id="cd01335">
    <property type="entry name" value="Radical_SAM"/>
    <property type="match status" value="1"/>
</dbReference>
<dbReference type="SFLD" id="SFLDS00029">
    <property type="entry name" value="Radical_SAM"/>
    <property type="match status" value="1"/>
</dbReference>
<keyword evidence="2 7" id="KW-0949">S-adenosyl-L-methionine</keyword>
<dbReference type="InterPro" id="IPR010722">
    <property type="entry name" value="BATS_dom"/>
</dbReference>
<dbReference type="SFLD" id="SFLDG01280">
    <property type="entry name" value="HydE/PylB-like"/>
    <property type="match status" value="1"/>
</dbReference>
<dbReference type="GO" id="GO:0046872">
    <property type="term" value="F:metal ion binding"/>
    <property type="evidence" value="ECO:0007669"/>
    <property type="project" value="UniProtKB-KW"/>
</dbReference>
<reference evidence="10" key="1">
    <citation type="submission" date="2021-04" db="EMBL/GenBank/DDBJ databases">
        <authorList>
            <person name="Postec A."/>
        </authorList>
    </citation>
    <scope>NUCLEOTIDE SEQUENCE</scope>
    <source>
        <strain evidence="10">F1F22</strain>
    </source>
</reference>
<evidence type="ECO:0000256" key="8">
    <source>
        <dbReference type="PIRSR" id="PIRSR004762-2"/>
    </source>
</evidence>
<feature type="binding site" evidence="8">
    <location>
        <position position="188"/>
    </location>
    <ligand>
        <name>S-adenosyl-L-methionine</name>
        <dbReference type="ChEBI" id="CHEBI:59789"/>
    </ligand>
</feature>
<dbReference type="SFLD" id="SFLDG01082">
    <property type="entry name" value="B12-binding_domain_containing"/>
    <property type="match status" value="1"/>
</dbReference>
<keyword evidence="11" id="KW-1185">Reference proteome</keyword>
<comment type="cofactor">
    <cofactor evidence="7">
        <name>[4Fe-4S] cluster</name>
        <dbReference type="ChEBI" id="CHEBI:49883"/>
    </cofactor>
    <text evidence="7">Binds 1 [4Fe-4S] cluster. The cluster is coordinated with 3 cysteines and an exchangeable S-adenosyl-L-methionine.</text>
</comment>
<dbReference type="InterPro" id="IPR058240">
    <property type="entry name" value="rSAM_sf"/>
</dbReference>
<dbReference type="NCBIfam" id="TIGR03956">
    <property type="entry name" value="rSAM_HydE"/>
    <property type="match status" value="1"/>
</dbReference>
<organism evidence="10 11">
    <name type="scientific">Thermospira aquatica</name>
    <dbReference type="NCBI Taxonomy" id="2828656"/>
    <lineage>
        <taxon>Bacteria</taxon>
        <taxon>Pseudomonadati</taxon>
        <taxon>Spirochaetota</taxon>
        <taxon>Spirochaetia</taxon>
        <taxon>Brevinematales</taxon>
        <taxon>Thermospiraceae</taxon>
        <taxon>Thermospira</taxon>
    </lineage>
</organism>
<feature type="binding site" evidence="8">
    <location>
        <position position="283"/>
    </location>
    <ligand>
        <name>(3R)-3-methyl-D-ornithine</name>
        <dbReference type="ChEBI" id="CHEBI:64642"/>
    </ligand>
</feature>
<keyword evidence="1 7" id="KW-0004">4Fe-4S</keyword>
<dbReference type="SMART" id="SM00876">
    <property type="entry name" value="BATS"/>
    <property type="match status" value="1"/>
</dbReference>
<gene>
    <name evidence="10" type="primary">hydE</name>
    <name evidence="10" type="ORF">KDW03_08630</name>
</gene>
<proteinExistence type="predicted"/>
<dbReference type="GO" id="GO:0044272">
    <property type="term" value="P:sulfur compound biosynthetic process"/>
    <property type="evidence" value="ECO:0007669"/>
    <property type="project" value="UniProtKB-ARBA"/>
</dbReference>
<feature type="binding site" evidence="8">
    <location>
        <position position="144"/>
    </location>
    <ligand>
        <name>(3R)-3-methyl-D-ornithine</name>
        <dbReference type="ChEBI" id="CHEBI:64642"/>
    </ligand>
</feature>
<dbReference type="Pfam" id="PF04055">
    <property type="entry name" value="Radical_SAM"/>
    <property type="match status" value="1"/>
</dbReference>
<evidence type="ECO:0000313" key="11">
    <source>
        <dbReference type="Proteomes" id="UP001056539"/>
    </source>
</evidence>
<dbReference type="Gene3D" id="3.20.20.70">
    <property type="entry name" value="Aldolase class I"/>
    <property type="match status" value="1"/>
</dbReference>
<keyword evidence="5 7" id="KW-0411">Iron-sulfur</keyword>
<dbReference type="InterPro" id="IPR006638">
    <property type="entry name" value="Elp3/MiaA/NifB-like_rSAM"/>
</dbReference>
<name>A0AAX3BBC8_9SPIR</name>
<dbReference type="SUPFAM" id="SSF102114">
    <property type="entry name" value="Radical SAM enzymes"/>
    <property type="match status" value="1"/>
</dbReference>
<dbReference type="PANTHER" id="PTHR43726:SF1">
    <property type="entry name" value="BIOTIN SYNTHASE"/>
    <property type="match status" value="1"/>
</dbReference>
<evidence type="ECO:0000256" key="2">
    <source>
        <dbReference type="ARBA" id="ARBA00022691"/>
    </source>
</evidence>
<dbReference type="InterPro" id="IPR024021">
    <property type="entry name" value="FeFe-hyd_HydE_rSAM"/>
</dbReference>
<feature type="binding site" evidence="8">
    <location>
        <position position="169"/>
    </location>
    <ligand>
        <name>(3R)-3-methyl-D-ornithine</name>
        <dbReference type="ChEBI" id="CHEBI:64642"/>
    </ligand>
</feature>
<dbReference type="PROSITE" id="PS51918">
    <property type="entry name" value="RADICAL_SAM"/>
    <property type="match status" value="1"/>
</dbReference>
<accession>A0AAX3BBC8</accession>
<dbReference type="PANTHER" id="PTHR43726">
    <property type="entry name" value="3-METHYLORNITHINE SYNTHASE"/>
    <property type="match status" value="1"/>
</dbReference>
<dbReference type="InterPro" id="IPR007197">
    <property type="entry name" value="rSAM"/>
</dbReference>
<feature type="binding site" evidence="7">
    <location>
        <position position="72"/>
    </location>
    <ligand>
        <name>[4Fe-4S] cluster</name>
        <dbReference type="ChEBI" id="CHEBI:49883"/>
        <note>4Fe-4S-S-AdoMet</note>
    </ligand>
</feature>
<dbReference type="GO" id="GO:0042364">
    <property type="term" value="P:water-soluble vitamin biosynthetic process"/>
    <property type="evidence" value="ECO:0007669"/>
    <property type="project" value="UniProtKB-ARBA"/>
</dbReference>